<organism evidence="5 6">
    <name type="scientific">Embleya scabrispora</name>
    <dbReference type="NCBI Taxonomy" id="159449"/>
    <lineage>
        <taxon>Bacteria</taxon>
        <taxon>Bacillati</taxon>
        <taxon>Actinomycetota</taxon>
        <taxon>Actinomycetes</taxon>
        <taxon>Kitasatosporales</taxon>
        <taxon>Streptomycetaceae</taxon>
        <taxon>Embleya</taxon>
    </lineage>
</organism>
<dbReference type="InterPro" id="IPR036291">
    <property type="entry name" value="NAD(P)-bd_dom_sf"/>
</dbReference>
<dbReference type="Gene3D" id="3.30.300.30">
    <property type="match status" value="1"/>
</dbReference>
<gene>
    <name evidence="5" type="ORF">B4N89_41175</name>
</gene>
<name>A0A1T3NJI6_9ACTN</name>
<proteinExistence type="predicted"/>
<dbReference type="SUPFAM" id="SSF51735">
    <property type="entry name" value="NAD(P)-binding Rossmann-fold domains"/>
    <property type="match status" value="1"/>
</dbReference>
<comment type="caution">
    <text evidence="5">The sequence shown here is derived from an EMBL/GenBank/DDBJ whole genome shotgun (WGS) entry which is preliminary data.</text>
</comment>
<keyword evidence="1" id="KW-0596">Phosphopantetheine</keyword>
<feature type="region of interest" description="Disordered" evidence="3">
    <location>
        <begin position="152"/>
        <end position="185"/>
    </location>
</feature>
<feature type="region of interest" description="Disordered" evidence="3">
    <location>
        <begin position="93"/>
        <end position="115"/>
    </location>
</feature>
<dbReference type="Pfam" id="PF13193">
    <property type="entry name" value="AMP-binding_C"/>
    <property type="match status" value="1"/>
</dbReference>
<dbReference type="EMBL" id="MWQN01000004">
    <property type="protein sequence ID" value="OPC76999.1"/>
    <property type="molecule type" value="Genomic_DNA"/>
</dbReference>
<dbReference type="InterPro" id="IPR009081">
    <property type="entry name" value="PP-bd_ACP"/>
</dbReference>
<dbReference type="Gene3D" id="3.40.50.720">
    <property type="entry name" value="NAD(P)-binding Rossmann-like Domain"/>
    <property type="match status" value="1"/>
</dbReference>
<dbReference type="Pfam" id="PF00550">
    <property type="entry name" value="PP-binding"/>
    <property type="match status" value="1"/>
</dbReference>
<dbReference type="InterPro" id="IPR010071">
    <property type="entry name" value="AA_adenyl_dom"/>
</dbReference>
<dbReference type="CDD" id="cd12117">
    <property type="entry name" value="A_NRPS_Srf_like"/>
    <property type="match status" value="1"/>
</dbReference>
<dbReference type="NCBIfam" id="TIGR01733">
    <property type="entry name" value="AA-adenyl-dom"/>
    <property type="match status" value="1"/>
</dbReference>
<feature type="domain" description="Carrier" evidence="4">
    <location>
        <begin position="755"/>
        <end position="835"/>
    </location>
</feature>
<feature type="region of interest" description="Disordered" evidence="3">
    <location>
        <begin position="198"/>
        <end position="224"/>
    </location>
</feature>
<dbReference type="Proteomes" id="UP000190037">
    <property type="component" value="Unassembled WGS sequence"/>
</dbReference>
<dbReference type="Pfam" id="PF00501">
    <property type="entry name" value="AMP-binding"/>
    <property type="match status" value="1"/>
</dbReference>
<dbReference type="AlphaFoldDB" id="A0A1T3NJI6"/>
<dbReference type="InterPro" id="IPR036736">
    <property type="entry name" value="ACP-like_sf"/>
</dbReference>
<keyword evidence="2" id="KW-0597">Phosphoprotein</keyword>
<dbReference type="Pfam" id="PF07993">
    <property type="entry name" value="NAD_binding_4"/>
    <property type="match status" value="1"/>
</dbReference>
<dbReference type="PROSITE" id="PS50075">
    <property type="entry name" value="CARRIER"/>
    <property type="match status" value="1"/>
</dbReference>
<protein>
    <recommendedName>
        <fullName evidence="4">Carrier domain-containing protein</fullName>
    </recommendedName>
</protein>
<dbReference type="InterPro" id="IPR013120">
    <property type="entry name" value="FAR_NAD-bd"/>
</dbReference>
<evidence type="ECO:0000313" key="6">
    <source>
        <dbReference type="Proteomes" id="UP000190037"/>
    </source>
</evidence>
<dbReference type="PANTHER" id="PTHR44845:SF6">
    <property type="entry name" value="BETA-ALANINE-ACTIVATING ENZYME"/>
    <property type="match status" value="1"/>
</dbReference>
<evidence type="ECO:0000256" key="1">
    <source>
        <dbReference type="ARBA" id="ARBA00022450"/>
    </source>
</evidence>
<dbReference type="FunFam" id="3.40.50.980:FF:000001">
    <property type="entry name" value="Non-ribosomal peptide synthetase"/>
    <property type="match status" value="1"/>
</dbReference>
<evidence type="ECO:0000313" key="5">
    <source>
        <dbReference type="EMBL" id="OPC76999.1"/>
    </source>
</evidence>
<keyword evidence="6" id="KW-1185">Reference proteome</keyword>
<dbReference type="PROSITE" id="PS00455">
    <property type="entry name" value="AMP_BINDING"/>
    <property type="match status" value="1"/>
</dbReference>
<dbReference type="PANTHER" id="PTHR44845">
    <property type="entry name" value="CARRIER DOMAIN-CONTAINING PROTEIN"/>
    <property type="match status" value="1"/>
</dbReference>
<feature type="compositionally biased region" description="Basic and acidic residues" evidence="3">
    <location>
        <begin position="207"/>
        <end position="223"/>
    </location>
</feature>
<sequence>MHRSTSGRMVSISCSTLIMVLSEAGARRGRLLGSFEIEKSRRWPVHGSIPEPIFGPVRRWRSPVPGRLPGRIDTNRTPVARVWEFDIDRTGSGFAPTRRPRGGPAMFRTPRMGRNPQVGVLADGSTPGKLDTPPRLLSIFDHIFLEACRRRDSDDRNQEIRHAGEGSGRRITRAVSTDGSQGFPDNIRRQCIESWKTVKTFQRPSTKRRESPMSAPDRDDTSRARHVAVVREINDVHTDYPREATVHELFARQAQRTPDAPAIVRGDRRLTYRELRSDVERLADRLVAEGVRPGDVVAVVLPRSIECVTAVLGVLSAGAAYLPLDPDYPERRLTQTLTDAEVRVAISDERHRASLDDLAEGPAVVDVHDLPESTGAARSVRVGPDDPAYVIYTSGSTGEPKGVVVSHRGQVRLVREGDPRLRLSSRDVLLATTNPTFDVSCFEMFAALLNGACLVVAEVDALLAADSLAEVLRAEHVTVMWLSAGLFHQMAMVRPAMFSGLRMLIAGGDALSPEAVRQVLAEGPPGALLNGYGPTENASLSTVHEITELAPDARTVPIGTPVANSTAYVLTSDGELADAGESGELWVGGDGVALEYLGRPKATEDHFVNDPFTPDATGRLYRTGDLARWREDGVLEFLGRRDRQVKVRGYRIELDEIEAHLTKHDHVREAAAVASHEGDRESLIAWVTAAEDADAGELPGELRDYLRDRLPEYMVPRPILVRSSLPLADSGKLDRRRLLREAQERAEADTAEGPDPRTPVEKTTAEVWSEVVGVETIGRDTDFFALGGNSLQATRVAAACRARFDLDPGHSRFLIRVLLDNPTLGAFAARVASLIEDPGQDTAEDAVDFEAEARLDPERRFPSAQEPPTTGRLVFLTGSTGFLGTYLLDALLDDGLAEKVVCLVRAPNEDRGRRRLAARMRRYGLDPTRLDERVTLVLGDLKQPRFGLDEAAFDALSESVDTILHAGSQVNFAYPYAALRESNVGGTRTVLDLASRGTAKILHYVSTIAVIAGFGVSGVDRVEEDEPLRFGDRISLGYPESKWVAERLVAQAAQQGLATAVYRPYEITGTTDEGIWNTDTMMCALFRSIAETGLAPDIPLPLDFVPVDYTARAIVHILARQAAWGHAYNIANPHDARLGALVERLRAMGYPIRTVSYDEWVSYMAALTARDPDQPMAPFMPMFLESAHDADISVKEMYFAGTFPDFGRANLDEALADSGLTCPPVDADLLDMYLRYFVSSGFLQPPDHPDRPHAR</sequence>
<evidence type="ECO:0000256" key="2">
    <source>
        <dbReference type="ARBA" id="ARBA00022553"/>
    </source>
</evidence>
<dbReference type="STRING" id="159449.B4N89_41175"/>
<dbReference type="PRINTS" id="PR00154">
    <property type="entry name" value="AMPBINDING"/>
</dbReference>
<accession>A0A1T3NJI6</accession>
<dbReference type="PIRSF" id="PIRSF001617">
    <property type="entry name" value="Alpha-AR"/>
    <property type="match status" value="1"/>
</dbReference>
<dbReference type="InterPro" id="IPR010080">
    <property type="entry name" value="Thioester_reductase-like_dom"/>
</dbReference>
<evidence type="ECO:0000256" key="3">
    <source>
        <dbReference type="SAM" id="MobiDB-lite"/>
    </source>
</evidence>
<evidence type="ECO:0000259" key="4">
    <source>
        <dbReference type="PROSITE" id="PS50075"/>
    </source>
</evidence>
<dbReference type="InterPro" id="IPR025110">
    <property type="entry name" value="AMP-bd_C"/>
</dbReference>
<dbReference type="InterPro" id="IPR000873">
    <property type="entry name" value="AMP-dep_synth/lig_dom"/>
</dbReference>
<dbReference type="InterPro" id="IPR020459">
    <property type="entry name" value="AMP-binding"/>
</dbReference>
<dbReference type="NCBIfam" id="TIGR01746">
    <property type="entry name" value="Thioester-redct"/>
    <property type="match status" value="1"/>
</dbReference>
<dbReference type="InterPro" id="IPR020845">
    <property type="entry name" value="AMP-binding_CS"/>
</dbReference>
<feature type="compositionally biased region" description="Basic and acidic residues" evidence="3">
    <location>
        <begin position="152"/>
        <end position="168"/>
    </location>
</feature>
<dbReference type="Gene3D" id="2.30.38.10">
    <property type="entry name" value="Luciferase, Domain 3"/>
    <property type="match status" value="1"/>
</dbReference>
<dbReference type="FunFam" id="3.40.50.12780:FF:000012">
    <property type="entry name" value="Non-ribosomal peptide synthetase"/>
    <property type="match status" value="1"/>
</dbReference>
<dbReference type="CDD" id="cd05235">
    <property type="entry name" value="SDR_e1"/>
    <property type="match status" value="1"/>
</dbReference>
<dbReference type="SUPFAM" id="SSF47336">
    <property type="entry name" value="ACP-like"/>
    <property type="match status" value="1"/>
</dbReference>
<dbReference type="Gene3D" id="3.40.50.980">
    <property type="match status" value="2"/>
</dbReference>
<dbReference type="Gene3D" id="1.10.1200.10">
    <property type="entry name" value="ACP-like"/>
    <property type="match status" value="1"/>
</dbReference>
<dbReference type="InterPro" id="IPR045851">
    <property type="entry name" value="AMP-bd_C_sf"/>
</dbReference>
<dbReference type="SUPFAM" id="SSF56801">
    <property type="entry name" value="Acetyl-CoA synthetase-like"/>
    <property type="match status" value="1"/>
</dbReference>
<reference evidence="5 6" key="1">
    <citation type="submission" date="2017-03" db="EMBL/GenBank/DDBJ databases">
        <title>Draft genome sequence of Streptomyces scabrisporus NF3, endophyte isolated from Amphipterygium adstringens.</title>
        <authorList>
            <person name="Vazquez M."/>
            <person name="Ceapa C.D."/>
            <person name="Rodriguez Luna D."/>
            <person name="Sanchez Esquivel S."/>
        </authorList>
    </citation>
    <scope>NUCLEOTIDE SEQUENCE [LARGE SCALE GENOMIC DNA]</scope>
    <source>
        <strain evidence="5 6">NF3</strain>
    </source>
</reference>